<dbReference type="EMBL" id="JAFIRA010000016">
    <property type="protein sequence ID" value="MCJ2542866.1"/>
    <property type="molecule type" value="Genomic_DNA"/>
</dbReference>
<dbReference type="InterPro" id="IPR025723">
    <property type="entry name" value="ArsA/GET3_ATPase-like"/>
</dbReference>
<dbReference type="Pfam" id="PF17886">
    <property type="entry name" value="ArsA_HSP20"/>
    <property type="match status" value="1"/>
</dbReference>
<feature type="domain" description="ArsA HSP20-like" evidence="3">
    <location>
        <begin position="306"/>
        <end position="366"/>
    </location>
</feature>
<dbReference type="InterPro" id="IPR027417">
    <property type="entry name" value="P-loop_NTPase"/>
</dbReference>
<dbReference type="PANTHER" id="PTHR43868">
    <property type="entry name" value="OS02G0711200 PROTEIN"/>
    <property type="match status" value="1"/>
</dbReference>
<sequence>MSQILTFLGKGGTGRSTLAVAAARAAAQQGRRVLLVGHQAGPGLEMLLGGIPLSGDPVTIAANLSVVQLRTTQLLEQNWTAAKELEAQYVRTPFFREIYGQELGVLPGMDQALALEALRRYDASGQYDCILYDGPGDLTTLRAFGIPEVASWYWRRASKAFLGSDLAKTLRPFAEPLLRSVSNVEFASLEDLPDRMGGMTNILEQGRQAIADPRRVLVHLVTTLDPIAIQTARYLWGSAQMVGLTVGGLWVTPIGSAEVPAAEFAPLTVRALPTRQGSDWSGLEAAVGGMFTVPDVPPPLAIDEGSRTVKLFIPGFTKAQIELSQSGPELTITAGDQRRNLFLPPSLAGRQVTGAKFQEPFLLISFG</sequence>
<protein>
    <submittedName>
        <fullName evidence="4">ArsA family ATPase</fullName>
    </submittedName>
</protein>
<dbReference type="InterPro" id="IPR040612">
    <property type="entry name" value="ArsA_HSP20-like"/>
</dbReference>
<evidence type="ECO:0000256" key="1">
    <source>
        <dbReference type="ARBA" id="ARBA00011040"/>
    </source>
</evidence>
<dbReference type="Gene3D" id="2.60.40.790">
    <property type="match status" value="1"/>
</dbReference>
<evidence type="ECO:0000313" key="4">
    <source>
        <dbReference type="EMBL" id="MCJ2542866.1"/>
    </source>
</evidence>
<reference evidence="4" key="1">
    <citation type="submission" date="2021-02" db="EMBL/GenBank/DDBJ databases">
        <title>The CRISPR/cas machinery reduction and long-range gene transfer in the hot spring cyanobacterium Synechococcus.</title>
        <authorList>
            <person name="Dvorak P."/>
            <person name="Jahodarova E."/>
            <person name="Hasler P."/>
            <person name="Poulickova A."/>
        </authorList>
    </citation>
    <scope>NUCLEOTIDE SEQUENCE</scope>
    <source>
        <strain evidence="4">Rupite</strain>
    </source>
</reference>
<comment type="caution">
    <text evidence="4">The sequence shown here is derived from an EMBL/GenBank/DDBJ whole genome shotgun (WGS) entry which is preliminary data.</text>
</comment>
<accession>A0ABT0CAQ6</accession>
<dbReference type="InterPro" id="IPR008978">
    <property type="entry name" value="HSP20-like_chaperone"/>
</dbReference>
<dbReference type="Gene3D" id="3.40.50.300">
    <property type="entry name" value="P-loop containing nucleotide triphosphate hydrolases"/>
    <property type="match status" value="1"/>
</dbReference>
<comment type="similarity">
    <text evidence="1">Belongs to the arsA ATPase family.</text>
</comment>
<organism evidence="4 5">
    <name type="scientific">Thermostichus vulcanus str. 'Rupite'</name>
    <dbReference type="NCBI Taxonomy" id="2813851"/>
    <lineage>
        <taxon>Bacteria</taxon>
        <taxon>Bacillati</taxon>
        <taxon>Cyanobacteriota</taxon>
        <taxon>Cyanophyceae</taxon>
        <taxon>Thermostichales</taxon>
        <taxon>Thermostichaceae</taxon>
        <taxon>Thermostichus</taxon>
    </lineage>
</organism>
<dbReference type="InterPro" id="IPR053262">
    <property type="entry name" value="ArsA_ATPase-like"/>
</dbReference>
<feature type="domain" description="ArsA/GET3 Anion-transporting ATPase-like" evidence="2">
    <location>
        <begin position="3"/>
        <end position="230"/>
    </location>
</feature>
<dbReference type="CDD" id="cd02035">
    <property type="entry name" value="ArsA"/>
    <property type="match status" value="1"/>
</dbReference>
<proteinExistence type="inferred from homology"/>
<dbReference type="RefSeq" id="WP_244350145.1">
    <property type="nucleotide sequence ID" value="NZ_JAFIRA010000016.1"/>
</dbReference>
<dbReference type="Pfam" id="PF02374">
    <property type="entry name" value="ArsA_ATPase"/>
    <property type="match status" value="1"/>
</dbReference>
<evidence type="ECO:0000259" key="3">
    <source>
        <dbReference type="Pfam" id="PF17886"/>
    </source>
</evidence>
<name>A0ABT0CAQ6_THEVL</name>
<dbReference type="SUPFAM" id="SSF52540">
    <property type="entry name" value="P-loop containing nucleoside triphosphate hydrolases"/>
    <property type="match status" value="1"/>
</dbReference>
<gene>
    <name evidence="4" type="ORF">JX360_08105</name>
</gene>
<dbReference type="PANTHER" id="PTHR43868:SF1">
    <property type="entry name" value="P-LOOP CONTAINING NUCLEOSIDE TRIPHOSPHATE HYDROLASES SUPERFAMILY PROTEIN"/>
    <property type="match status" value="1"/>
</dbReference>
<evidence type="ECO:0000259" key="2">
    <source>
        <dbReference type="Pfam" id="PF02374"/>
    </source>
</evidence>
<keyword evidence="5" id="KW-1185">Reference proteome</keyword>
<evidence type="ECO:0000313" key="5">
    <source>
        <dbReference type="Proteomes" id="UP000830835"/>
    </source>
</evidence>
<dbReference type="Proteomes" id="UP000830835">
    <property type="component" value="Unassembled WGS sequence"/>
</dbReference>